<feature type="region of interest" description="Disordered" evidence="1">
    <location>
        <begin position="36"/>
        <end position="84"/>
    </location>
</feature>
<protein>
    <submittedName>
        <fullName evidence="2">Uncharacterized protein</fullName>
    </submittedName>
</protein>
<keyword evidence="3" id="KW-1185">Reference proteome</keyword>
<feature type="compositionally biased region" description="Low complexity" evidence="1">
    <location>
        <begin position="181"/>
        <end position="193"/>
    </location>
</feature>
<dbReference type="Proteomes" id="UP001456524">
    <property type="component" value="Unassembled WGS sequence"/>
</dbReference>
<reference evidence="2 3" key="1">
    <citation type="journal article" date="2022" name="G3 (Bethesda)">
        <title>Enemy or ally: a genomic approach to elucidate the lifestyle of Phyllosticta citrichinaensis.</title>
        <authorList>
            <person name="Buijs V.A."/>
            <person name="Groenewald J.Z."/>
            <person name="Haridas S."/>
            <person name="LaButti K.M."/>
            <person name="Lipzen A."/>
            <person name="Martin F.M."/>
            <person name="Barry K."/>
            <person name="Grigoriev I.V."/>
            <person name="Crous P.W."/>
            <person name="Seidl M.F."/>
        </authorList>
    </citation>
    <scope>NUCLEOTIDE SEQUENCE [LARGE SCALE GENOMIC DNA]</scope>
    <source>
        <strain evidence="2 3">CBS 129764</strain>
    </source>
</reference>
<dbReference type="EMBL" id="JBBWUH010000006">
    <property type="protein sequence ID" value="KAK8164222.1"/>
    <property type="molecule type" value="Genomic_DNA"/>
</dbReference>
<feature type="region of interest" description="Disordered" evidence="1">
    <location>
        <begin position="169"/>
        <end position="207"/>
    </location>
</feature>
<accession>A0ABR1XRG2</accession>
<sequence>MYWDFPNGLPFAGEIQNGELHFHAVFRVVHHSIDEEANEDDKSESSSIYSRETGEENTAQDNPEDQNHGDGNLTMVNGDGPHMMNGAGPHMYGALPDMTNGNGPHMMYGAVPNMMNADDLYMMSGAIPDMVNGAGPDVVNGDGPHIINADDLYTMSGAIPNVVNVDDLDVVNGDGPQMMNGDGSPGPSDSPPSETTNPNGGTGPAPWAFLDGAFDDEFTSPADTAVSAECLRVHKQLPKHSQARLKPQEATILLILVADQRQKSSRICAL</sequence>
<comment type="caution">
    <text evidence="2">The sequence shown here is derived from an EMBL/GenBank/DDBJ whole genome shotgun (WGS) entry which is preliminary data.</text>
</comment>
<feature type="compositionally biased region" description="Polar residues" evidence="1">
    <location>
        <begin position="45"/>
        <end position="61"/>
    </location>
</feature>
<evidence type="ECO:0000256" key="1">
    <source>
        <dbReference type="SAM" id="MobiDB-lite"/>
    </source>
</evidence>
<gene>
    <name evidence="2" type="ORF">IWX90DRAFT_487502</name>
</gene>
<evidence type="ECO:0000313" key="3">
    <source>
        <dbReference type="Proteomes" id="UP001456524"/>
    </source>
</evidence>
<organism evidence="2 3">
    <name type="scientific">Phyllosticta citrichinensis</name>
    <dbReference type="NCBI Taxonomy" id="1130410"/>
    <lineage>
        <taxon>Eukaryota</taxon>
        <taxon>Fungi</taxon>
        <taxon>Dikarya</taxon>
        <taxon>Ascomycota</taxon>
        <taxon>Pezizomycotina</taxon>
        <taxon>Dothideomycetes</taxon>
        <taxon>Dothideomycetes incertae sedis</taxon>
        <taxon>Botryosphaeriales</taxon>
        <taxon>Phyllostictaceae</taxon>
        <taxon>Phyllosticta</taxon>
    </lineage>
</organism>
<proteinExistence type="predicted"/>
<name>A0ABR1XRG2_9PEZI</name>
<evidence type="ECO:0000313" key="2">
    <source>
        <dbReference type="EMBL" id="KAK8164222.1"/>
    </source>
</evidence>